<dbReference type="EMBL" id="MU858152">
    <property type="protein sequence ID" value="KAK4211317.1"/>
    <property type="molecule type" value="Genomic_DNA"/>
</dbReference>
<dbReference type="Pfam" id="PF01596">
    <property type="entry name" value="Methyltransf_3"/>
    <property type="match status" value="1"/>
</dbReference>
<dbReference type="PANTHER" id="PTHR10509">
    <property type="entry name" value="O-METHYLTRANSFERASE-RELATED"/>
    <property type="match status" value="1"/>
</dbReference>
<keyword evidence="2" id="KW-0808">Transferase</keyword>
<dbReference type="SUPFAM" id="SSF53335">
    <property type="entry name" value="S-adenosyl-L-methionine-dependent methyltransferases"/>
    <property type="match status" value="1"/>
</dbReference>
<keyword evidence="6" id="KW-1185">Reference proteome</keyword>
<dbReference type="PROSITE" id="PS51682">
    <property type="entry name" value="SAM_OMT_I"/>
    <property type="match status" value="1"/>
</dbReference>
<reference evidence="5" key="2">
    <citation type="submission" date="2023-05" db="EMBL/GenBank/DDBJ databases">
        <authorList>
            <consortium name="Lawrence Berkeley National Laboratory"/>
            <person name="Steindorff A."/>
            <person name="Hensen N."/>
            <person name="Bonometti L."/>
            <person name="Westerberg I."/>
            <person name="Brannstrom I.O."/>
            <person name="Guillou S."/>
            <person name="Cros-Aarteil S."/>
            <person name="Calhoun S."/>
            <person name="Haridas S."/>
            <person name="Kuo A."/>
            <person name="Mondo S."/>
            <person name="Pangilinan J."/>
            <person name="Riley R."/>
            <person name="Labutti K."/>
            <person name="Andreopoulos B."/>
            <person name="Lipzen A."/>
            <person name="Chen C."/>
            <person name="Yanf M."/>
            <person name="Daum C."/>
            <person name="Ng V."/>
            <person name="Clum A."/>
            <person name="Ohm R."/>
            <person name="Martin F."/>
            <person name="Silar P."/>
            <person name="Natvig D."/>
            <person name="Lalanne C."/>
            <person name="Gautier V."/>
            <person name="Ament-Velasquez S.L."/>
            <person name="Kruys A."/>
            <person name="Hutchinson M.I."/>
            <person name="Powell A.J."/>
            <person name="Barry K."/>
            <person name="Miller A.N."/>
            <person name="Grigoriev I.V."/>
            <person name="Debuchy R."/>
            <person name="Gladieux P."/>
            <person name="Thoren M.H."/>
            <person name="Johannesson H."/>
        </authorList>
    </citation>
    <scope>NUCLEOTIDE SEQUENCE</scope>
    <source>
        <strain evidence="5">PSN293</strain>
    </source>
</reference>
<proteinExistence type="inferred from homology"/>
<organism evidence="5 6">
    <name type="scientific">Rhypophila decipiens</name>
    <dbReference type="NCBI Taxonomy" id="261697"/>
    <lineage>
        <taxon>Eukaryota</taxon>
        <taxon>Fungi</taxon>
        <taxon>Dikarya</taxon>
        <taxon>Ascomycota</taxon>
        <taxon>Pezizomycotina</taxon>
        <taxon>Sordariomycetes</taxon>
        <taxon>Sordariomycetidae</taxon>
        <taxon>Sordariales</taxon>
        <taxon>Naviculisporaceae</taxon>
        <taxon>Rhypophila</taxon>
    </lineage>
</organism>
<evidence type="ECO:0000256" key="4">
    <source>
        <dbReference type="ARBA" id="ARBA00023453"/>
    </source>
</evidence>
<dbReference type="InterPro" id="IPR002935">
    <property type="entry name" value="SAM_O-MeTrfase"/>
</dbReference>
<dbReference type="AlphaFoldDB" id="A0AAN6Y8C7"/>
<dbReference type="PANTHER" id="PTHR10509:SF14">
    <property type="entry name" value="CAFFEOYL-COA O-METHYLTRANSFERASE 3-RELATED"/>
    <property type="match status" value="1"/>
</dbReference>
<reference evidence="5" key="1">
    <citation type="journal article" date="2023" name="Mol. Phylogenet. Evol.">
        <title>Genome-scale phylogeny and comparative genomics of the fungal order Sordariales.</title>
        <authorList>
            <person name="Hensen N."/>
            <person name="Bonometti L."/>
            <person name="Westerberg I."/>
            <person name="Brannstrom I.O."/>
            <person name="Guillou S."/>
            <person name="Cros-Aarteil S."/>
            <person name="Calhoun S."/>
            <person name="Haridas S."/>
            <person name="Kuo A."/>
            <person name="Mondo S."/>
            <person name="Pangilinan J."/>
            <person name="Riley R."/>
            <person name="LaButti K."/>
            <person name="Andreopoulos B."/>
            <person name="Lipzen A."/>
            <person name="Chen C."/>
            <person name="Yan M."/>
            <person name="Daum C."/>
            <person name="Ng V."/>
            <person name="Clum A."/>
            <person name="Steindorff A."/>
            <person name="Ohm R.A."/>
            <person name="Martin F."/>
            <person name="Silar P."/>
            <person name="Natvig D.O."/>
            <person name="Lalanne C."/>
            <person name="Gautier V."/>
            <person name="Ament-Velasquez S.L."/>
            <person name="Kruys A."/>
            <person name="Hutchinson M.I."/>
            <person name="Powell A.J."/>
            <person name="Barry K."/>
            <person name="Miller A.N."/>
            <person name="Grigoriev I.V."/>
            <person name="Debuchy R."/>
            <person name="Gladieux P."/>
            <person name="Hiltunen Thoren M."/>
            <person name="Johannesson H."/>
        </authorList>
    </citation>
    <scope>NUCLEOTIDE SEQUENCE</scope>
    <source>
        <strain evidence="5">PSN293</strain>
    </source>
</reference>
<sequence length="241" mass="26482">MSTANFKFEHPGEARDQLWAAVDAYAFPHSHPTSRPNHKALEHALQASKAAGLPDISASPSQAKFMALQCRLLKVTHALEVGTLGGYTAIWLASENPQLKIVTVEYDHNHVVIARKNIEFAGLSDRVEVIEGAGADVLPKLKEEVLAGKRERFGFTFIDADKQNNWNYLTWAADMSNPGSLLCVDNVVRGGKIIDFNNTDPRLLGSRAAIEKAGKDERFDSVVIQTVGEKSYDGALWVVLK</sequence>
<dbReference type="Proteomes" id="UP001301769">
    <property type="component" value="Unassembled WGS sequence"/>
</dbReference>
<dbReference type="GO" id="GO:0008757">
    <property type="term" value="F:S-adenosylmethionine-dependent methyltransferase activity"/>
    <property type="evidence" value="ECO:0007669"/>
    <property type="project" value="TreeGrafter"/>
</dbReference>
<evidence type="ECO:0000256" key="1">
    <source>
        <dbReference type="ARBA" id="ARBA00022603"/>
    </source>
</evidence>
<evidence type="ECO:0000313" key="5">
    <source>
        <dbReference type="EMBL" id="KAK4211317.1"/>
    </source>
</evidence>
<dbReference type="InterPro" id="IPR050362">
    <property type="entry name" value="Cation-dep_OMT"/>
</dbReference>
<dbReference type="Gene3D" id="3.40.50.150">
    <property type="entry name" value="Vaccinia Virus protein VP39"/>
    <property type="match status" value="1"/>
</dbReference>
<evidence type="ECO:0000256" key="3">
    <source>
        <dbReference type="ARBA" id="ARBA00022691"/>
    </source>
</evidence>
<gene>
    <name evidence="5" type="ORF">QBC37DRAFT_14741</name>
</gene>
<dbReference type="GO" id="GO:0032259">
    <property type="term" value="P:methylation"/>
    <property type="evidence" value="ECO:0007669"/>
    <property type="project" value="UniProtKB-KW"/>
</dbReference>
<protein>
    <submittedName>
        <fullName evidence="5">O-methyltransferase</fullName>
    </submittedName>
</protein>
<keyword evidence="3" id="KW-0949">S-adenosyl-L-methionine</keyword>
<dbReference type="GO" id="GO:0008171">
    <property type="term" value="F:O-methyltransferase activity"/>
    <property type="evidence" value="ECO:0007669"/>
    <property type="project" value="InterPro"/>
</dbReference>
<keyword evidence="1" id="KW-0489">Methyltransferase</keyword>
<comment type="similarity">
    <text evidence="4">Belongs to the class I-like SAM-binding methyltransferase superfamily. Cation-dependent O-methyltransferase family.</text>
</comment>
<dbReference type="InterPro" id="IPR029063">
    <property type="entry name" value="SAM-dependent_MTases_sf"/>
</dbReference>
<name>A0AAN6Y8C7_9PEZI</name>
<evidence type="ECO:0000313" key="6">
    <source>
        <dbReference type="Proteomes" id="UP001301769"/>
    </source>
</evidence>
<accession>A0AAN6Y8C7</accession>
<comment type="caution">
    <text evidence="5">The sequence shown here is derived from an EMBL/GenBank/DDBJ whole genome shotgun (WGS) entry which is preliminary data.</text>
</comment>
<evidence type="ECO:0000256" key="2">
    <source>
        <dbReference type="ARBA" id="ARBA00022679"/>
    </source>
</evidence>